<dbReference type="RefSeq" id="WP_116303202.1">
    <property type="nucleotide sequence ID" value="NZ_NFZV01000018.1"/>
</dbReference>
<protein>
    <submittedName>
        <fullName evidence="1">Uncharacterized protein</fullName>
    </submittedName>
</protein>
<keyword evidence="2" id="KW-1185">Reference proteome</keyword>
<dbReference type="Proteomes" id="UP000256763">
    <property type="component" value="Unassembled WGS sequence"/>
</dbReference>
<sequence>MERTLIIVILCFALPLSGCLTDKDSPEACRHDVNLALSQGQWERALRLLDSRSCEAAYTPSQRALNYAAAHTGKAGFDVPDLIDKILRHTDLPDQKPDARRLLALFEDFEPEWDSLTHLLYAQQYHVEILRRYSASAQLQCRRSRLGEMDRYQKEACFYYGLLSLIQALSSFAVLVPDEVQHWVERYHDAACEPAPLPELTPRQAQATACALEAAAYLAGEKTTGSCLATPHETDIQWHRLSDRKDVQFYDGGHPITAAEPLRIRVKTTDSCDSEREFYRLFREAAQHSPVLTVGACRSDDIRQRCDGPDPAKDCWPCPVLMPDAEALTAHQALLQALNDQVEVLLQMLAAEHETRLRKDLEALRHELCQPVAGTGKACRKNDEGVLQINEAALIEYFRQL</sequence>
<organism evidence="1 2">
    <name type="scientific">Alkalilimnicola ehrlichii</name>
    <dbReference type="NCBI Taxonomy" id="351052"/>
    <lineage>
        <taxon>Bacteria</taxon>
        <taxon>Pseudomonadati</taxon>
        <taxon>Pseudomonadota</taxon>
        <taxon>Gammaproteobacteria</taxon>
        <taxon>Chromatiales</taxon>
        <taxon>Ectothiorhodospiraceae</taxon>
        <taxon>Alkalilimnicola</taxon>
    </lineage>
</organism>
<dbReference type="EMBL" id="NFZW01000017">
    <property type="protein sequence ID" value="RFA34144.1"/>
    <property type="molecule type" value="Genomic_DNA"/>
</dbReference>
<comment type="caution">
    <text evidence="1">The sequence shown here is derived from an EMBL/GenBank/DDBJ whole genome shotgun (WGS) entry which is preliminary data.</text>
</comment>
<accession>A0A3E0WMG0</accession>
<proteinExistence type="predicted"/>
<dbReference type="AlphaFoldDB" id="A0A3E0WMG0"/>
<name>A0A3E0WMG0_9GAMM</name>
<evidence type="ECO:0000313" key="1">
    <source>
        <dbReference type="EMBL" id="RFA34144.1"/>
    </source>
</evidence>
<reference evidence="2" key="1">
    <citation type="submission" date="2017-05" db="EMBL/GenBank/DDBJ databases">
        <authorList>
            <person name="Sharma S."/>
            <person name="Sidhu C."/>
            <person name="Pinnaka A.K."/>
        </authorList>
    </citation>
    <scope>NUCLEOTIDE SEQUENCE [LARGE SCALE GENOMIC DNA]</scope>
    <source>
        <strain evidence="2">AK93</strain>
    </source>
</reference>
<dbReference type="OrthoDB" id="11899at2"/>
<evidence type="ECO:0000313" key="2">
    <source>
        <dbReference type="Proteomes" id="UP000256763"/>
    </source>
</evidence>
<gene>
    <name evidence="1" type="ORF">CAL65_15990</name>
</gene>